<reference evidence="3" key="1">
    <citation type="journal article" date="2015" name="Nature">
        <title>Complex archaea that bridge the gap between prokaryotes and eukaryotes.</title>
        <authorList>
            <person name="Spang A."/>
            <person name="Saw J.H."/>
            <person name="Jorgensen S.L."/>
            <person name="Zaremba-Niedzwiedzka K."/>
            <person name="Martijn J."/>
            <person name="Lind A.E."/>
            <person name="van Eijk R."/>
            <person name="Schleper C."/>
            <person name="Guy L."/>
            <person name="Ettema T.J."/>
        </authorList>
    </citation>
    <scope>NUCLEOTIDE SEQUENCE</scope>
</reference>
<dbReference type="PANTHER" id="PTHR45138">
    <property type="entry name" value="REGULATORY COMPONENTS OF SENSORY TRANSDUCTION SYSTEM"/>
    <property type="match status" value="1"/>
</dbReference>
<dbReference type="Pfam" id="PF00990">
    <property type="entry name" value="GGDEF"/>
    <property type="match status" value="1"/>
</dbReference>
<feature type="transmembrane region" description="Helical" evidence="1">
    <location>
        <begin position="182"/>
        <end position="203"/>
    </location>
</feature>
<dbReference type="FunFam" id="3.30.70.270:FF:000001">
    <property type="entry name" value="Diguanylate cyclase domain protein"/>
    <property type="match status" value="1"/>
</dbReference>
<feature type="transmembrane region" description="Helical" evidence="1">
    <location>
        <begin position="78"/>
        <end position="99"/>
    </location>
</feature>
<feature type="transmembrane region" description="Helical" evidence="1">
    <location>
        <begin position="47"/>
        <end position="66"/>
    </location>
</feature>
<feature type="transmembrane region" description="Helical" evidence="1">
    <location>
        <begin position="132"/>
        <end position="149"/>
    </location>
</feature>
<dbReference type="InterPro" id="IPR029787">
    <property type="entry name" value="Nucleotide_cyclase"/>
</dbReference>
<dbReference type="InterPro" id="IPR050469">
    <property type="entry name" value="Diguanylate_Cyclase"/>
</dbReference>
<dbReference type="AlphaFoldDB" id="A0A0F9CCN8"/>
<dbReference type="Gene3D" id="3.30.70.270">
    <property type="match status" value="1"/>
</dbReference>
<dbReference type="PROSITE" id="PS50887">
    <property type="entry name" value="GGDEF"/>
    <property type="match status" value="1"/>
</dbReference>
<accession>A0A0F9CCN8</accession>
<evidence type="ECO:0000256" key="1">
    <source>
        <dbReference type="SAM" id="Phobius"/>
    </source>
</evidence>
<dbReference type="InterPro" id="IPR043128">
    <property type="entry name" value="Rev_trsase/Diguanyl_cyclase"/>
</dbReference>
<dbReference type="PANTHER" id="PTHR45138:SF9">
    <property type="entry name" value="DIGUANYLATE CYCLASE DGCM-RELATED"/>
    <property type="match status" value="1"/>
</dbReference>
<evidence type="ECO:0000259" key="2">
    <source>
        <dbReference type="PROSITE" id="PS50887"/>
    </source>
</evidence>
<proteinExistence type="predicted"/>
<keyword evidence="1" id="KW-0472">Membrane</keyword>
<dbReference type="SUPFAM" id="SSF55073">
    <property type="entry name" value="Nucleotide cyclase"/>
    <property type="match status" value="1"/>
</dbReference>
<dbReference type="CDD" id="cd01949">
    <property type="entry name" value="GGDEF"/>
    <property type="match status" value="1"/>
</dbReference>
<feature type="domain" description="GGDEF" evidence="2">
    <location>
        <begin position="251"/>
        <end position="379"/>
    </location>
</feature>
<name>A0A0F9CCN8_9ZZZZ</name>
<dbReference type="SMART" id="SM00267">
    <property type="entry name" value="GGDEF"/>
    <property type="match status" value="1"/>
</dbReference>
<feature type="transmembrane region" description="Helical" evidence="1">
    <location>
        <begin position="106"/>
        <end position="126"/>
    </location>
</feature>
<comment type="caution">
    <text evidence="3">The sequence shown here is derived from an EMBL/GenBank/DDBJ whole genome shotgun (WGS) entry which is preliminary data.</text>
</comment>
<feature type="transmembrane region" description="Helical" evidence="1">
    <location>
        <begin position="156"/>
        <end position="176"/>
    </location>
</feature>
<keyword evidence="1" id="KW-1133">Transmembrane helix</keyword>
<evidence type="ECO:0000313" key="3">
    <source>
        <dbReference type="EMBL" id="KKL46819.1"/>
    </source>
</evidence>
<protein>
    <recommendedName>
        <fullName evidence="2">GGDEF domain-containing protein</fullName>
    </recommendedName>
</protein>
<organism evidence="3">
    <name type="scientific">marine sediment metagenome</name>
    <dbReference type="NCBI Taxonomy" id="412755"/>
    <lineage>
        <taxon>unclassified sequences</taxon>
        <taxon>metagenomes</taxon>
        <taxon>ecological metagenomes</taxon>
    </lineage>
</organism>
<gene>
    <name evidence="3" type="ORF">LCGC14_2341740</name>
</gene>
<sequence>MFIEAASRVVTMQKILQSIFPFVLPQSFSDKSTANSYKEWDKPARQIQICAITFLTALLYIILDFLNKSWAPEHAQILMTEIYLFAVIPLLLAVSFLAYKKRFYPIVMPAVCVLPIFTMLCHVYIARQLSDYSPFVTEGYLAVIWIFIVSGMTFTYALISASICSIILIVSGFHLISDPGVYTMHVFWIFCSFSFGFLAGLIFDKSRKTIFLNQQALHKQAITDELTGLFNRNHLNMVLSQEIARERRYGKRFGLLLIDIDHFKKINDCVGHVGGDVILQQVSQAIKSQLRSSDLPFRYGGDEFLLILPNTHLEGAHQAANQIMTSLNKAMSDTSDQEVSPKLSIGAASYRHGESHEELIRRVDIALYEAKNNGRNCIV</sequence>
<dbReference type="NCBIfam" id="TIGR00254">
    <property type="entry name" value="GGDEF"/>
    <property type="match status" value="1"/>
</dbReference>
<dbReference type="EMBL" id="LAZR01033896">
    <property type="protein sequence ID" value="KKL46819.1"/>
    <property type="molecule type" value="Genomic_DNA"/>
</dbReference>
<keyword evidence="1" id="KW-0812">Transmembrane</keyword>
<dbReference type="InterPro" id="IPR000160">
    <property type="entry name" value="GGDEF_dom"/>
</dbReference>
<dbReference type="GO" id="GO:0052621">
    <property type="term" value="F:diguanylate cyclase activity"/>
    <property type="evidence" value="ECO:0007669"/>
    <property type="project" value="TreeGrafter"/>
</dbReference>